<dbReference type="InterPro" id="IPR029787">
    <property type="entry name" value="Nucleotide_cyclase"/>
</dbReference>
<dbReference type="PANTHER" id="PTHR44757">
    <property type="entry name" value="DIGUANYLATE CYCLASE DGCP"/>
    <property type="match status" value="1"/>
</dbReference>
<dbReference type="Pfam" id="PF00563">
    <property type="entry name" value="EAL"/>
    <property type="match status" value="1"/>
</dbReference>
<dbReference type="PANTHER" id="PTHR44757:SF2">
    <property type="entry name" value="BIOFILM ARCHITECTURE MAINTENANCE PROTEIN MBAA"/>
    <property type="match status" value="1"/>
</dbReference>
<dbReference type="Pfam" id="PF13185">
    <property type="entry name" value="GAF_2"/>
    <property type="match status" value="1"/>
</dbReference>
<feature type="domain" description="GGDEF" evidence="2">
    <location>
        <begin position="387"/>
        <end position="525"/>
    </location>
</feature>
<dbReference type="InterPro" id="IPR035965">
    <property type="entry name" value="PAS-like_dom_sf"/>
</dbReference>
<dbReference type="PROSITE" id="PS50883">
    <property type="entry name" value="EAL"/>
    <property type="match status" value="1"/>
</dbReference>
<dbReference type="EMBL" id="CP002690">
    <property type="protein sequence ID" value="AEE14507.1"/>
    <property type="molecule type" value="Genomic_DNA"/>
</dbReference>
<dbReference type="InterPro" id="IPR029016">
    <property type="entry name" value="GAF-like_dom_sf"/>
</dbReference>
<dbReference type="NCBIfam" id="TIGR00254">
    <property type="entry name" value="GGDEF"/>
    <property type="match status" value="1"/>
</dbReference>
<dbReference type="SUPFAM" id="SSF55785">
    <property type="entry name" value="PYP-like sensor domain (PAS domain)"/>
    <property type="match status" value="1"/>
</dbReference>
<evidence type="ECO:0000259" key="1">
    <source>
        <dbReference type="PROSITE" id="PS50883"/>
    </source>
</evidence>
<dbReference type="Pfam" id="PF13426">
    <property type="entry name" value="PAS_9"/>
    <property type="match status" value="1"/>
</dbReference>
<evidence type="ECO:0000313" key="4">
    <source>
        <dbReference type="Proteomes" id="UP000011765"/>
    </source>
</evidence>
<name>M1E4T2_9BACT</name>
<dbReference type="Gene3D" id="3.20.20.450">
    <property type="entry name" value="EAL domain"/>
    <property type="match status" value="1"/>
</dbReference>
<dbReference type="Gene3D" id="3.30.70.270">
    <property type="match status" value="1"/>
</dbReference>
<dbReference type="Gene3D" id="3.30.450.20">
    <property type="entry name" value="PAS domain"/>
    <property type="match status" value="1"/>
</dbReference>
<dbReference type="InterPro" id="IPR043128">
    <property type="entry name" value="Rev_trsase/Diguanyl_cyclase"/>
</dbReference>
<dbReference type="SUPFAM" id="SSF55073">
    <property type="entry name" value="Nucleotide cyclase"/>
    <property type="match status" value="1"/>
</dbReference>
<proteinExistence type="predicted"/>
<accession>M1E4T2</accession>
<protein>
    <submittedName>
        <fullName evidence="3">Diguanylate cyclase/phosphodiesterase with PAS/PAC sensor(S)</fullName>
    </submittedName>
</protein>
<dbReference type="NCBIfam" id="TIGR00229">
    <property type="entry name" value="sensory_box"/>
    <property type="match status" value="1"/>
</dbReference>
<feature type="domain" description="EAL" evidence="1">
    <location>
        <begin position="530"/>
        <end position="781"/>
    </location>
</feature>
<dbReference type="HOGENOM" id="CLU_000445_70_20_9"/>
<dbReference type="STRING" id="747365.Thena_0878"/>
<dbReference type="InterPro" id="IPR000014">
    <property type="entry name" value="PAS"/>
</dbReference>
<organism evidence="3 4">
    <name type="scientific">Thermodesulfobium narugense DSM 14796</name>
    <dbReference type="NCBI Taxonomy" id="747365"/>
    <lineage>
        <taxon>Bacteria</taxon>
        <taxon>Pseudomonadati</taxon>
        <taxon>Thermodesulfobiota</taxon>
        <taxon>Thermodesulfobiia</taxon>
        <taxon>Thermodesulfobiales</taxon>
        <taxon>Thermodesulfobiaceae</taxon>
        <taxon>Thermodesulfobium</taxon>
    </lineage>
</organism>
<dbReference type="InterPro" id="IPR052155">
    <property type="entry name" value="Biofilm_reg_signaling"/>
</dbReference>
<evidence type="ECO:0000259" key="2">
    <source>
        <dbReference type="PROSITE" id="PS50887"/>
    </source>
</evidence>
<gene>
    <name evidence="3" type="ORF">Thena_0878</name>
</gene>
<dbReference type="SUPFAM" id="SSF55781">
    <property type="entry name" value="GAF domain-like"/>
    <property type="match status" value="1"/>
</dbReference>
<dbReference type="CDD" id="cd01948">
    <property type="entry name" value="EAL"/>
    <property type="match status" value="1"/>
</dbReference>
<dbReference type="AlphaFoldDB" id="M1E4T2"/>
<reference evidence="3 4" key="1">
    <citation type="submission" date="2011-04" db="EMBL/GenBank/DDBJ databases">
        <title>The complete genome of Thermodesulfobium narugense DSM 14796.</title>
        <authorList>
            <consortium name="US DOE Joint Genome Institute (JGI-PGF)"/>
            <person name="Lucas S."/>
            <person name="Han J."/>
            <person name="Lapidus A."/>
            <person name="Bruce D."/>
            <person name="Goodwin L."/>
            <person name="Pitluck S."/>
            <person name="Peters L."/>
            <person name="Kyrpides N."/>
            <person name="Mavromatis K."/>
            <person name="Pagani I."/>
            <person name="Ivanova N."/>
            <person name="Ovchinnikova G."/>
            <person name="Zhang X."/>
            <person name="Saunders L."/>
            <person name="Detter J.C."/>
            <person name="Tapia R."/>
            <person name="Han C."/>
            <person name="Land M."/>
            <person name="Hauser L."/>
            <person name="Markowitz V."/>
            <person name="Cheng J.-F."/>
            <person name="Hugenholtz P."/>
            <person name="Woyke T."/>
            <person name="Wu D."/>
            <person name="Spring S."/>
            <person name="Schroeder M."/>
            <person name="Brambilla E."/>
            <person name="Klenk H.-P."/>
            <person name="Eisen J.A."/>
        </authorList>
    </citation>
    <scope>NUCLEOTIDE SEQUENCE [LARGE SCALE GENOMIC DNA]</scope>
    <source>
        <strain evidence="3 4">DSM 14796</strain>
    </source>
</reference>
<sequence length="894" mass="103521">MENFNKRSKDSKSKKPTFKKISIEKTRDLHFFLQSIEETKIRDISKDREFLSNLLELNVLLTQINQIASQIKDENLFLKTICELIFMHTDIKLVFIGTVNENEEIEFKSISGISEILDDVKISVRSDIPEGQGMVGKTFREKKPSYLYLLKEPVSKIWQEKAKKYNLSSGAAFPIFKDNNIWGVISFYHSKEDFFEDDLIRVILEKISYNIGLGLERIDLVNKEKELAQLRDALLNNAGVGIIMLKYPQREIISSNKTFAVMMGFEDEKEIIGLKIREFYPDDETYEKVGQFTEETVFQNKSTVLRNVRFMRKNKTSMYSDISGVLVKVEDNVKYVIWTVIDVTERDKLSEELKYQESYDPLTGLPNRAMLERELERAFLRAKRFNWPMALAIINIDSFRMVNEKFGYTVGNEVLKIVAQRLKTSLRKTDFICRFSVVGDEFAIIFENCQDKDKLSVIFKKIEKSILEPIHLKDNSEVNIIGLSMGVSLYPYVKVENQNELIRNALQALYDSKKHKQDRANFWTIYGDAIVKKQNHYQMLLENGRVIVYYQPIYDNQTSSIVGVEALARLLDDSGDILSPEKFLSKFTNENLLELTRQVLTIALRDVEELKDDGFSLAVSVNVEPGFVSERFVEIAKDIIQKSRLEPSKIFFEILERTEFAQIEKAIEHLTKLKDIGVQLALDDVGSAYSSLLRIKNLSVDKIKLDQGFIRGLEKNPQDLHFVESIFGLARAKGIYFVVEGVETPDIFDALISMGVPLLQGYAIAKPMPKALLRDFLISGSYRFRSLKSLLGIYARQLVQHGILERSIYFGSHIEDILCFTNFRNSQLYIDMKNMGLPENSLVFKYYEEYYNAVNVMNKNPNAENWNKIKEIENNLEKAIIKEYRKSRRELKEN</sequence>
<dbReference type="InterPro" id="IPR000160">
    <property type="entry name" value="GGDEF_dom"/>
</dbReference>
<dbReference type="Gene3D" id="3.30.450.40">
    <property type="match status" value="1"/>
</dbReference>
<evidence type="ECO:0000313" key="3">
    <source>
        <dbReference type="EMBL" id="AEE14507.1"/>
    </source>
</evidence>
<dbReference type="RefSeq" id="WP_013756230.1">
    <property type="nucleotide sequence ID" value="NC_015499.1"/>
</dbReference>
<dbReference type="SMART" id="SM00052">
    <property type="entry name" value="EAL"/>
    <property type="match status" value="1"/>
</dbReference>
<dbReference type="InterPro" id="IPR035919">
    <property type="entry name" value="EAL_sf"/>
</dbReference>
<keyword evidence="4" id="KW-1185">Reference proteome</keyword>
<dbReference type="SMART" id="SM00267">
    <property type="entry name" value="GGDEF"/>
    <property type="match status" value="1"/>
</dbReference>
<dbReference type="PROSITE" id="PS50887">
    <property type="entry name" value="GGDEF"/>
    <property type="match status" value="1"/>
</dbReference>
<dbReference type="eggNOG" id="COG2203">
    <property type="taxonomic scope" value="Bacteria"/>
</dbReference>
<dbReference type="KEGG" id="tnr:Thena_0878"/>
<dbReference type="SUPFAM" id="SSF141868">
    <property type="entry name" value="EAL domain-like"/>
    <property type="match status" value="1"/>
</dbReference>
<dbReference type="OrthoDB" id="9762141at2"/>
<dbReference type="InterPro" id="IPR003018">
    <property type="entry name" value="GAF"/>
</dbReference>
<dbReference type="InterPro" id="IPR001633">
    <property type="entry name" value="EAL_dom"/>
</dbReference>
<dbReference type="Proteomes" id="UP000011765">
    <property type="component" value="Chromosome"/>
</dbReference>
<dbReference type="Pfam" id="PF00990">
    <property type="entry name" value="GGDEF"/>
    <property type="match status" value="1"/>
</dbReference>
<dbReference type="CDD" id="cd01949">
    <property type="entry name" value="GGDEF"/>
    <property type="match status" value="1"/>
</dbReference>
<dbReference type="eggNOG" id="COG5001">
    <property type="taxonomic scope" value="Bacteria"/>
</dbReference>